<feature type="non-terminal residue" evidence="2">
    <location>
        <position position="1"/>
    </location>
</feature>
<proteinExistence type="predicted"/>
<feature type="non-terminal residue" evidence="2">
    <location>
        <position position="120"/>
    </location>
</feature>
<organism evidence="2 3">
    <name type="scientific">Brachionus calyciflorus</name>
    <dbReference type="NCBI Taxonomy" id="104777"/>
    <lineage>
        <taxon>Eukaryota</taxon>
        <taxon>Metazoa</taxon>
        <taxon>Spiralia</taxon>
        <taxon>Gnathifera</taxon>
        <taxon>Rotifera</taxon>
        <taxon>Eurotatoria</taxon>
        <taxon>Monogononta</taxon>
        <taxon>Pseudotrocha</taxon>
        <taxon>Ploima</taxon>
        <taxon>Brachionidae</taxon>
        <taxon>Brachionus</taxon>
    </lineage>
</organism>
<comment type="caution">
    <text evidence="2">The sequence shown here is derived from an EMBL/GenBank/DDBJ whole genome shotgun (WGS) entry which is preliminary data.</text>
</comment>
<gene>
    <name evidence="2" type="ORF">OXX778_LOCUS8491</name>
</gene>
<dbReference type="EMBL" id="CAJNOC010001173">
    <property type="protein sequence ID" value="CAF0841704.1"/>
    <property type="molecule type" value="Genomic_DNA"/>
</dbReference>
<keyword evidence="3" id="KW-1185">Reference proteome</keyword>
<evidence type="ECO:0000313" key="3">
    <source>
        <dbReference type="Proteomes" id="UP000663879"/>
    </source>
</evidence>
<reference evidence="2" key="1">
    <citation type="submission" date="2021-02" db="EMBL/GenBank/DDBJ databases">
        <authorList>
            <person name="Nowell W R."/>
        </authorList>
    </citation>
    <scope>NUCLEOTIDE SEQUENCE</scope>
    <source>
        <strain evidence="2">Ploen Becks lab</strain>
    </source>
</reference>
<keyword evidence="1" id="KW-0732">Signal</keyword>
<name>A0A813VEC9_9BILA</name>
<dbReference type="Proteomes" id="UP000663879">
    <property type="component" value="Unassembled WGS sequence"/>
</dbReference>
<accession>A0A813VEC9</accession>
<dbReference type="AlphaFoldDB" id="A0A813VEC9"/>
<evidence type="ECO:0000313" key="2">
    <source>
        <dbReference type="EMBL" id="CAF0841704.1"/>
    </source>
</evidence>
<sequence>MNKIFNFIILFLFLFNKLILAKADLSPVENLVENGEVVRIRGYYEAPESFVFLISDILLARPTKLIEYKDSLASVFRDWNITEILNNLSTSIIYGNLTQQIKNDNIDAEANLYRFLSQID</sequence>
<protein>
    <submittedName>
        <fullName evidence="2">Uncharacterized protein</fullName>
    </submittedName>
</protein>
<feature type="chain" id="PRO_5032806723" evidence="1">
    <location>
        <begin position="22"/>
        <end position="120"/>
    </location>
</feature>
<feature type="signal peptide" evidence="1">
    <location>
        <begin position="1"/>
        <end position="21"/>
    </location>
</feature>
<evidence type="ECO:0000256" key="1">
    <source>
        <dbReference type="SAM" id="SignalP"/>
    </source>
</evidence>